<dbReference type="KEGG" id="mpt:Mpe_B0345"/>
<dbReference type="eggNOG" id="COG3091">
    <property type="taxonomic scope" value="Bacteria"/>
</dbReference>
<dbReference type="HOGENOM" id="CLU_068645_0_0_4"/>
<keyword evidence="4" id="KW-1185">Reference proteome</keyword>
<feature type="region of interest" description="Disordered" evidence="1">
    <location>
        <begin position="186"/>
        <end position="228"/>
    </location>
</feature>
<name>A2SNI1_METPP</name>
<dbReference type="EMBL" id="CP000556">
    <property type="protein sequence ID" value="ABM97120.1"/>
    <property type="molecule type" value="Genomic_DNA"/>
</dbReference>
<dbReference type="AlphaFoldDB" id="A2SNI1"/>
<evidence type="ECO:0000313" key="3">
    <source>
        <dbReference type="EMBL" id="ABM97120.1"/>
    </source>
</evidence>
<evidence type="ECO:0000313" key="4">
    <source>
        <dbReference type="Proteomes" id="UP000000366"/>
    </source>
</evidence>
<dbReference type="Proteomes" id="UP000000366">
    <property type="component" value="Plasmid RPME01"/>
</dbReference>
<feature type="domain" description="SprT-like" evidence="2">
    <location>
        <begin position="19"/>
        <end position="119"/>
    </location>
</feature>
<dbReference type="InterPro" id="IPR006640">
    <property type="entry name" value="SprT-like_domain"/>
</dbReference>
<gene>
    <name evidence="3" type="ordered locus">Mpe_B0345</name>
</gene>
<accession>A2SNI1</accession>
<evidence type="ECO:0000256" key="1">
    <source>
        <dbReference type="SAM" id="MobiDB-lite"/>
    </source>
</evidence>
<dbReference type="Pfam" id="PF10263">
    <property type="entry name" value="SprT-like"/>
    <property type="match status" value="1"/>
</dbReference>
<dbReference type="GO" id="GO:0006950">
    <property type="term" value="P:response to stress"/>
    <property type="evidence" value="ECO:0007669"/>
    <property type="project" value="UniProtKB-ARBA"/>
</dbReference>
<protein>
    <submittedName>
        <fullName evidence="3">Zinc metalloproteinase Mpr protein</fullName>
    </submittedName>
</protein>
<evidence type="ECO:0000259" key="2">
    <source>
        <dbReference type="Pfam" id="PF10263"/>
    </source>
</evidence>
<geneLocation type="plasmid" evidence="3 4">
    <name>RPME01</name>
</geneLocation>
<proteinExistence type="predicted"/>
<dbReference type="RefSeq" id="WP_011831708.1">
    <property type="nucleotide sequence ID" value="NC_008826.1"/>
</dbReference>
<sequence>MKSERAALRATQECYEELQRAYDFFNERLFDNELPGALITMQRTGRSLGHYSSARYVDRSGAKADEINMNPGYFATRPIEDTLSTLGHEMTHQWREHGGNPPRRCYHDKEWAAKMKQIGLHPSSTGRPGGKEVGEKMSHYVLADGLFIQACKELLRTSFGIVWFDRFPMACPKDFDYANGVTVSVPSKPGAQTDGPKQDAASLEHDDAATDQEEGASDGGGETDGADGQVVKVPMLSAPPIDAGLDVAMVESAEERAGGAPAGAATKANASNRLKYTCPGCKTNIWAKPNINVDCGDCSARFTAGA</sequence>
<keyword evidence="3" id="KW-0614">Plasmid</keyword>
<organism evidence="3 4">
    <name type="scientific">Methylibium petroleiphilum (strain ATCC BAA-1232 / LMG 22953 / PM1)</name>
    <dbReference type="NCBI Taxonomy" id="420662"/>
    <lineage>
        <taxon>Bacteria</taxon>
        <taxon>Pseudomonadati</taxon>
        <taxon>Pseudomonadota</taxon>
        <taxon>Betaproteobacteria</taxon>
        <taxon>Burkholderiales</taxon>
        <taxon>Sphaerotilaceae</taxon>
        <taxon>Methylibium</taxon>
    </lineage>
</organism>
<reference evidence="3 4" key="1">
    <citation type="journal article" date="2007" name="J. Bacteriol.">
        <title>Whole-genome analysis of the methyl tert-butyl ether-degrading beta-proteobacterium Methylibium petroleiphilum PM1.</title>
        <authorList>
            <person name="Kane S.R."/>
            <person name="Chakicherla A.Y."/>
            <person name="Chain P.S.G."/>
            <person name="Schmidt R."/>
            <person name="Shin M.W."/>
            <person name="Legler T.C."/>
            <person name="Scow K.M."/>
            <person name="Larimer F.W."/>
            <person name="Lucas S.M."/>
            <person name="Richardson P.M."/>
            <person name="Hristova K.R."/>
        </authorList>
    </citation>
    <scope>NUCLEOTIDE SEQUENCE [LARGE SCALE GENOMIC DNA]</scope>
    <source>
        <strain evidence="4">ATCC BAA-1232 / LMG 22953 / PM1</strain>
        <plasmid evidence="3 4">RPME01</plasmid>
    </source>
</reference>